<evidence type="ECO:0000256" key="1">
    <source>
        <dbReference type="ARBA" id="ARBA00006534"/>
    </source>
</evidence>
<evidence type="ECO:0000313" key="8">
    <source>
        <dbReference type="Proteomes" id="UP000590811"/>
    </source>
</evidence>
<protein>
    <submittedName>
        <fullName evidence="6">Cyanophycinase</fullName>
        <ecNumber evidence="5">3.4.15.6</ecNumber>
    </submittedName>
</protein>
<evidence type="ECO:0000313" key="5">
    <source>
        <dbReference type="EMBL" id="MBB2988004.1"/>
    </source>
</evidence>
<dbReference type="RefSeq" id="WP_121034885.1">
    <property type="nucleotide sequence ID" value="NZ_JACHVT010000007.1"/>
</dbReference>
<evidence type="ECO:0000313" key="7">
    <source>
        <dbReference type="Proteomes" id="UP000278440"/>
    </source>
</evidence>
<proteinExistence type="inferred from homology"/>
<gene>
    <name evidence="6" type="ORF">DFJ68_3590</name>
    <name evidence="5" type="ORF">FHW14_003193</name>
</gene>
<dbReference type="PANTHER" id="PTHR36175:SF1">
    <property type="entry name" value="CYANOPHYCINASE"/>
    <property type="match status" value="1"/>
</dbReference>
<dbReference type="GO" id="GO:0004180">
    <property type="term" value="F:carboxypeptidase activity"/>
    <property type="evidence" value="ECO:0007669"/>
    <property type="project" value="UniProtKB-KW"/>
</dbReference>
<organism evidence="6 7">
    <name type="scientific">Terracoccus luteus</name>
    <dbReference type="NCBI Taxonomy" id="53356"/>
    <lineage>
        <taxon>Bacteria</taxon>
        <taxon>Bacillati</taxon>
        <taxon>Actinomycetota</taxon>
        <taxon>Actinomycetes</taxon>
        <taxon>Micrococcales</taxon>
        <taxon>Intrasporangiaceae</taxon>
        <taxon>Terracoccus</taxon>
    </lineage>
</organism>
<name>A0A495XZQ7_9MICO</name>
<dbReference type="EC" id="3.4.15.6" evidence="5"/>
<dbReference type="EMBL" id="JACHVT010000007">
    <property type="protein sequence ID" value="MBB2988004.1"/>
    <property type="molecule type" value="Genomic_DNA"/>
</dbReference>
<evidence type="ECO:0000256" key="3">
    <source>
        <dbReference type="ARBA" id="ARBA00022801"/>
    </source>
</evidence>
<dbReference type="GO" id="GO:0006508">
    <property type="term" value="P:proteolysis"/>
    <property type="evidence" value="ECO:0007669"/>
    <property type="project" value="UniProtKB-KW"/>
</dbReference>
<dbReference type="OrthoDB" id="3078420at2"/>
<dbReference type="SUPFAM" id="SSF52317">
    <property type="entry name" value="Class I glutamine amidotransferase-like"/>
    <property type="match status" value="1"/>
</dbReference>
<dbReference type="Pfam" id="PF03575">
    <property type="entry name" value="Peptidase_S51"/>
    <property type="match status" value="1"/>
</dbReference>
<dbReference type="InterPro" id="IPR005320">
    <property type="entry name" value="Peptidase_S51"/>
</dbReference>
<evidence type="ECO:0000313" key="6">
    <source>
        <dbReference type="EMBL" id="RKT80111.1"/>
    </source>
</evidence>
<dbReference type="InterPro" id="IPR029062">
    <property type="entry name" value="Class_I_gatase-like"/>
</dbReference>
<comment type="similarity">
    <text evidence="1">Belongs to the peptidase S51 family.</text>
</comment>
<dbReference type="GO" id="GO:0008236">
    <property type="term" value="F:serine-type peptidase activity"/>
    <property type="evidence" value="ECO:0007669"/>
    <property type="project" value="UniProtKB-KW"/>
</dbReference>
<keyword evidence="7" id="KW-1185">Reference proteome</keyword>
<sequence>MDVHLVGGGWDDSHAAALYRAFVDAAARRAGGTPTVTLVVMGTGPDSLEYHARYVHLLDLVGGHELSVVRVAEGSAVDASALDGADGLFVGGGPTPEYHASLAPAFDAIRERVQGGMPYAGFSAGAAIAAEHAVIGGWRLAGRPVCPEDGNEGLDPVTVVPGIGLVAGAVDVHAAQWGNLSRLVAVVEAGLAPHGVAIDEDTALHPGGRVVGAGHVWHVDRAPDASASAPDAPDAPVTVRRLAAGQ</sequence>
<dbReference type="Proteomes" id="UP000278440">
    <property type="component" value="Unassembled WGS sequence"/>
</dbReference>
<reference evidence="6 7" key="1">
    <citation type="submission" date="2018-10" db="EMBL/GenBank/DDBJ databases">
        <title>Sequencing the genomes of 1000 actinobacteria strains.</title>
        <authorList>
            <person name="Klenk H.-P."/>
        </authorList>
    </citation>
    <scope>NUCLEOTIDE SEQUENCE [LARGE SCALE GENOMIC DNA]</scope>
    <source>
        <strain evidence="6 7">DSM 44267</strain>
    </source>
</reference>
<keyword evidence="3 5" id="KW-0378">Hydrolase</keyword>
<dbReference type="Gene3D" id="3.40.50.880">
    <property type="match status" value="1"/>
</dbReference>
<comment type="caution">
    <text evidence="6">The sequence shown here is derived from an EMBL/GenBank/DDBJ whole genome shotgun (WGS) entry which is preliminary data.</text>
</comment>
<dbReference type="GO" id="GO:0008241">
    <property type="term" value="F:peptidyl-dipeptidase activity"/>
    <property type="evidence" value="ECO:0007669"/>
    <property type="project" value="UniProtKB-EC"/>
</dbReference>
<keyword evidence="2" id="KW-0645">Protease</keyword>
<dbReference type="EMBL" id="RBXT01000001">
    <property type="protein sequence ID" value="RKT80111.1"/>
    <property type="molecule type" value="Genomic_DNA"/>
</dbReference>
<dbReference type="AlphaFoldDB" id="A0A495XZQ7"/>
<accession>A0A495XZQ7</accession>
<keyword evidence="4" id="KW-0720">Serine protease</keyword>
<dbReference type="Proteomes" id="UP000590811">
    <property type="component" value="Unassembled WGS sequence"/>
</dbReference>
<keyword evidence="5" id="KW-0121">Carboxypeptidase</keyword>
<dbReference type="PANTHER" id="PTHR36175">
    <property type="entry name" value="CYANOPHYCINASE"/>
    <property type="match status" value="1"/>
</dbReference>
<evidence type="ECO:0000256" key="4">
    <source>
        <dbReference type="ARBA" id="ARBA00022825"/>
    </source>
</evidence>
<evidence type="ECO:0000256" key="2">
    <source>
        <dbReference type="ARBA" id="ARBA00022670"/>
    </source>
</evidence>
<reference evidence="5 8" key="2">
    <citation type="submission" date="2020-08" db="EMBL/GenBank/DDBJ databases">
        <title>Genomic Encyclopedia of Type Strains, Phase IV (KMG-V): Genome sequencing to study the core and pangenomes of soil and plant-associated prokaryotes.</title>
        <authorList>
            <person name="Whitman W."/>
        </authorList>
    </citation>
    <scope>NUCLEOTIDE SEQUENCE [LARGE SCALE GENOMIC DNA]</scope>
    <source>
        <strain evidence="5 8">B3ACCR2</strain>
    </source>
</reference>